<dbReference type="Proteomes" id="UP000826462">
    <property type="component" value="Chromosome 1"/>
</dbReference>
<evidence type="ECO:0000313" key="1">
    <source>
        <dbReference type="EMBL" id="QYD67320.1"/>
    </source>
</evidence>
<gene>
    <name evidence="1" type="ORF">KZJ38_13155</name>
</gene>
<keyword evidence="2" id="KW-1185">Reference proteome</keyword>
<protein>
    <recommendedName>
        <fullName evidence="3">PAAR motif-containing protein</fullName>
    </recommendedName>
</protein>
<evidence type="ECO:0000313" key="2">
    <source>
        <dbReference type="Proteomes" id="UP000826462"/>
    </source>
</evidence>
<proteinExistence type="predicted"/>
<accession>A0ABX8UEW3</accession>
<organism evidence="1 2">
    <name type="scientific">Paraburkholderia edwinii</name>
    <dbReference type="NCBI Taxonomy" id="2861782"/>
    <lineage>
        <taxon>Bacteria</taxon>
        <taxon>Pseudomonadati</taxon>
        <taxon>Pseudomonadota</taxon>
        <taxon>Betaproteobacteria</taxon>
        <taxon>Burkholderiales</taxon>
        <taxon>Burkholderiaceae</taxon>
        <taxon>Paraburkholderia</taxon>
    </lineage>
</organism>
<evidence type="ECO:0008006" key="3">
    <source>
        <dbReference type="Google" id="ProtNLM"/>
    </source>
</evidence>
<dbReference type="EMBL" id="CP080095">
    <property type="protein sequence ID" value="QYD67320.1"/>
    <property type="molecule type" value="Genomic_DNA"/>
</dbReference>
<reference evidence="1 2" key="1">
    <citation type="submission" date="2021-07" db="EMBL/GenBank/DDBJ databases">
        <title>Paraburkholderia edwinii protects Aspergillus sp. from phenazines by acting as a toxin sponge.</title>
        <authorList>
            <person name="Dahlstrom K.M."/>
            <person name="Newman D.K."/>
        </authorList>
    </citation>
    <scope>NUCLEOTIDE SEQUENCE [LARGE SCALE GENOMIC DNA]</scope>
    <source>
        <strain evidence="1 2">Pe01</strain>
    </source>
</reference>
<sequence length="180" mass="19760">MIRYFLAKGDRAGGATIIDGLKQVTCSNPPPRVEIATLGMKTYCTTCKREGFIAPKGPRRKGTAPNGKEWALSGDVNICGCNPAPVFYAERGMMVTLAPHEIEAWRQAAGLPPLAESTRARRQYDELIVLKDEQGHPVANQRYRIETADGQIFEGVTNNAGETTRIRTDGPTQLFIELLV</sequence>
<name>A0ABX8UEW3_9BURK</name>
<dbReference type="RefSeq" id="WP_219796313.1">
    <property type="nucleotide sequence ID" value="NZ_CP080095.1"/>
</dbReference>